<dbReference type="InterPro" id="IPR029060">
    <property type="entry name" value="PIN-like_dom_sf"/>
</dbReference>
<keyword evidence="4 5" id="KW-0378">Hydrolase</keyword>
<protein>
    <recommendedName>
        <fullName evidence="5">Ribonuclease VapC</fullName>
        <shortName evidence="5">RNase VapC</shortName>
        <ecNumber evidence="5">3.1.-.-</ecNumber>
    </recommendedName>
    <alternativeName>
        <fullName evidence="5">Toxin VapC</fullName>
    </alternativeName>
</protein>
<comment type="similarity">
    <text evidence="5">Belongs to the PINc/VapC protein family.</text>
</comment>
<feature type="binding site" evidence="5">
    <location>
        <position position="91"/>
    </location>
    <ligand>
        <name>Mg(2+)</name>
        <dbReference type="ChEBI" id="CHEBI:18420"/>
    </ligand>
</feature>
<evidence type="ECO:0000256" key="2">
    <source>
        <dbReference type="ARBA" id="ARBA00022722"/>
    </source>
</evidence>
<keyword evidence="2 5" id="KW-0540">Nuclease</keyword>
<evidence type="ECO:0000313" key="8">
    <source>
        <dbReference type="Proteomes" id="UP000732399"/>
    </source>
</evidence>
<organism evidence="7 8">
    <name type="scientific">Sphingomonas corticis</name>
    <dbReference type="NCBI Taxonomy" id="2722791"/>
    <lineage>
        <taxon>Bacteria</taxon>
        <taxon>Pseudomonadati</taxon>
        <taxon>Pseudomonadota</taxon>
        <taxon>Alphaproteobacteria</taxon>
        <taxon>Sphingomonadales</taxon>
        <taxon>Sphingomonadaceae</taxon>
        <taxon>Sphingomonas</taxon>
    </lineage>
</organism>
<keyword evidence="5" id="KW-0460">Magnesium</keyword>
<evidence type="ECO:0000256" key="5">
    <source>
        <dbReference type="HAMAP-Rule" id="MF_00265"/>
    </source>
</evidence>
<sequence>MTAAAAVLIDTSVWADHFRAGDAALVALLNDGRARMHPYVVGELAMGNIANRARTIALLRAVPSIAPVEEDAWLSFVEREELGGSGLGYVDTHLLAAAHVAGAALWTRDRRLAARAAKLESAWAD</sequence>
<reference evidence="7 8" key="1">
    <citation type="submission" date="2020-03" db="EMBL/GenBank/DDBJ databases">
        <authorList>
            <person name="Wang L."/>
            <person name="He N."/>
            <person name="Li Y."/>
            <person name="Fang Y."/>
            <person name="Zhang F."/>
        </authorList>
    </citation>
    <scope>NUCLEOTIDE SEQUENCE [LARGE SCALE GENOMIC DNA]</scope>
    <source>
        <strain evidence="7 8">36D10-4-7</strain>
    </source>
</reference>
<dbReference type="Pfam" id="PF01850">
    <property type="entry name" value="PIN"/>
    <property type="match status" value="1"/>
</dbReference>
<keyword evidence="8" id="KW-1185">Reference proteome</keyword>
<gene>
    <name evidence="5" type="primary">vapC</name>
    <name evidence="7" type="ORF">HBH26_11380</name>
</gene>
<dbReference type="EC" id="3.1.-.-" evidence="5"/>
<dbReference type="InterPro" id="IPR022907">
    <property type="entry name" value="VapC_family"/>
</dbReference>
<comment type="cofactor">
    <cofactor evidence="5">
        <name>Mg(2+)</name>
        <dbReference type="ChEBI" id="CHEBI:18420"/>
    </cofactor>
</comment>
<accession>A0ABX1CPK5</accession>
<comment type="function">
    <text evidence="5">Toxic component of a toxin-antitoxin (TA) system. An RNase.</text>
</comment>
<evidence type="ECO:0000256" key="1">
    <source>
        <dbReference type="ARBA" id="ARBA00022649"/>
    </source>
</evidence>
<dbReference type="HAMAP" id="MF_00265">
    <property type="entry name" value="VapC_Nob1"/>
    <property type="match status" value="1"/>
</dbReference>
<name>A0ABX1CPK5_9SPHN</name>
<evidence type="ECO:0000256" key="3">
    <source>
        <dbReference type="ARBA" id="ARBA00022723"/>
    </source>
</evidence>
<dbReference type="InterPro" id="IPR002716">
    <property type="entry name" value="PIN_dom"/>
</dbReference>
<keyword evidence="1 5" id="KW-1277">Toxin-antitoxin system</keyword>
<keyword evidence="5" id="KW-0800">Toxin</keyword>
<evidence type="ECO:0000256" key="4">
    <source>
        <dbReference type="ARBA" id="ARBA00022801"/>
    </source>
</evidence>
<dbReference type="RefSeq" id="WP_168134742.1">
    <property type="nucleotide sequence ID" value="NZ_JAAVJH010000006.1"/>
</dbReference>
<feature type="domain" description="PIN" evidence="6">
    <location>
        <begin position="7"/>
        <end position="116"/>
    </location>
</feature>
<dbReference type="SUPFAM" id="SSF88723">
    <property type="entry name" value="PIN domain-like"/>
    <property type="match status" value="1"/>
</dbReference>
<feature type="binding site" evidence="5">
    <location>
        <position position="10"/>
    </location>
    <ligand>
        <name>Mg(2+)</name>
        <dbReference type="ChEBI" id="CHEBI:18420"/>
    </ligand>
</feature>
<dbReference type="Proteomes" id="UP000732399">
    <property type="component" value="Unassembled WGS sequence"/>
</dbReference>
<keyword evidence="3 5" id="KW-0479">Metal-binding</keyword>
<comment type="caution">
    <text evidence="7">The sequence shown here is derived from an EMBL/GenBank/DDBJ whole genome shotgun (WGS) entry which is preliminary data.</text>
</comment>
<proteinExistence type="inferred from homology"/>
<evidence type="ECO:0000313" key="7">
    <source>
        <dbReference type="EMBL" id="NJR79186.1"/>
    </source>
</evidence>
<dbReference type="EMBL" id="JAAVJH010000006">
    <property type="protein sequence ID" value="NJR79186.1"/>
    <property type="molecule type" value="Genomic_DNA"/>
</dbReference>
<evidence type="ECO:0000259" key="6">
    <source>
        <dbReference type="Pfam" id="PF01850"/>
    </source>
</evidence>
<dbReference type="Gene3D" id="3.40.50.1010">
    <property type="entry name" value="5'-nuclease"/>
    <property type="match status" value="1"/>
</dbReference>